<gene>
    <name evidence="3" type="primary">LOC115739073</name>
</gene>
<keyword evidence="2" id="KW-1185">Reference proteome</keyword>
<feature type="region of interest" description="Disordered" evidence="1">
    <location>
        <begin position="1"/>
        <end position="63"/>
    </location>
</feature>
<organism evidence="2 3">
    <name type="scientific">Rhodamnia argentea</name>
    <dbReference type="NCBI Taxonomy" id="178133"/>
    <lineage>
        <taxon>Eukaryota</taxon>
        <taxon>Viridiplantae</taxon>
        <taxon>Streptophyta</taxon>
        <taxon>Embryophyta</taxon>
        <taxon>Tracheophyta</taxon>
        <taxon>Spermatophyta</taxon>
        <taxon>Magnoliopsida</taxon>
        <taxon>eudicotyledons</taxon>
        <taxon>Gunneridae</taxon>
        <taxon>Pentapetalae</taxon>
        <taxon>rosids</taxon>
        <taxon>malvids</taxon>
        <taxon>Myrtales</taxon>
        <taxon>Myrtaceae</taxon>
        <taxon>Myrtoideae</taxon>
        <taxon>Myrteae</taxon>
        <taxon>Australasian group</taxon>
        <taxon>Rhodamnia</taxon>
    </lineage>
</organism>
<dbReference type="PANTHER" id="PTHR36022:SF1">
    <property type="entry name" value="GPI-ANCHORED ADHESIN-LIKE PROTEIN"/>
    <property type="match status" value="1"/>
</dbReference>
<evidence type="ECO:0000313" key="3">
    <source>
        <dbReference type="RefSeq" id="XP_048127871.1"/>
    </source>
</evidence>
<feature type="compositionally biased region" description="Polar residues" evidence="1">
    <location>
        <begin position="83"/>
        <end position="98"/>
    </location>
</feature>
<sequence length="689" mass="74382">MKRPSYSSSSNSQRKCAPAPPPATAVPGRTKNQTGRSPLRYLNGVVCHSGSSNASSSSCSSSSTTSIEAPRGCLRFFLSHSTSTKNGPNRTCASTRTPKSAPAKPSKFDLQRNRAAKMANSEVSRVVKQKKLKRSPPCLYQWQSAKISASRTGKKCSTSSEADGNVAGEFPSGSEAVKQEGIELDSAGNGHATATPISKRSGGVETGCASDKNAEENHSSGKIKTPPIQASVSPEIQCGSGLMKYSGTITSTGATADTHPCFGAGYVVSGVADRRKCRPRGILSVRENELESSISCSYGKDDDEDFSGVADKPRISPVPLPCEASVHWLLSPCNEEDEEQKDYSDNESCPFERFEEEGSVLCSLTSPSSGPVFSSDAGNKSNMTGTTTGTESDSRERNLEATSLRGLLEFDGFFQPSQCNGDVCSPTEMTPIWKDFSSKEERKLSYNVDRPDDALTVDSLGSGNVIQTPNSESSPDGYFRLLWANASHGRKDQTDSEIDLLTQPFSNATLSPDYSRSTWDPTNLNFRLDCRAMPSNSIDLAQVQNVLDSKVYLASHSSVDNLSQSNSRISWRDGLVTRIFEMDEYDFCKCMSDDEDASGSHIDLELHRSPAHGVNIQNSASENVNDNNTLGSDQFVDEKKETGEKVEGMHSPQKRSELAESISFDGGGLLASTSSDLDWNLCYKNGLFK</sequence>
<dbReference type="Proteomes" id="UP000827889">
    <property type="component" value="Chromosome 10"/>
</dbReference>
<feature type="region of interest" description="Disordered" evidence="1">
    <location>
        <begin position="365"/>
        <end position="397"/>
    </location>
</feature>
<feature type="region of interest" description="Disordered" evidence="1">
    <location>
        <begin position="153"/>
        <end position="172"/>
    </location>
</feature>
<evidence type="ECO:0000256" key="1">
    <source>
        <dbReference type="SAM" id="MobiDB-lite"/>
    </source>
</evidence>
<feature type="region of interest" description="Disordered" evidence="1">
    <location>
        <begin position="185"/>
        <end position="230"/>
    </location>
</feature>
<dbReference type="RefSeq" id="XP_048127871.1">
    <property type="nucleotide sequence ID" value="XM_048271914.1"/>
</dbReference>
<feature type="compositionally biased region" description="Polar residues" evidence="1">
    <location>
        <begin position="153"/>
        <end position="162"/>
    </location>
</feature>
<feature type="compositionally biased region" description="Polar residues" evidence="1">
    <location>
        <begin position="365"/>
        <end position="391"/>
    </location>
</feature>
<dbReference type="PANTHER" id="PTHR36022">
    <property type="entry name" value="GPI-ANCHORED ADHESIN-LIKE PROTEIN"/>
    <property type="match status" value="1"/>
</dbReference>
<feature type="region of interest" description="Disordered" evidence="1">
    <location>
        <begin position="83"/>
        <end position="106"/>
    </location>
</feature>
<proteinExistence type="predicted"/>
<reference evidence="3" key="1">
    <citation type="submission" date="2025-08" db="UniProtKB">
        <authorList>
            <consortium name="RefSeq"/>
        </authorList>
    </citation>
    <scope>IDENTIFICATION</scope>
    <source>
        <tissue evidence="3">Leaf</tissue>
    </source>
</reference>
<feature type="compositionally biased region" description="Low complexity" evidence="1">
    <location>
        <begin position="1"/>
        <end position="12"/>
    </location>
</feature>
<accession>A0ABM3GU51</accession>
<feature type="compositionally biased region" description="Low complexity" evidence="1">
    <location>
        <begin position="49"/>
        <end position="63"/>
    </location>
</feature>
<name>A0ABM3GU51_9MYRT</name>
<evidence type="ECO:0000313" key="2">
    <source>
        <dbReference type="Proteomes" id="UP000827889"/>
    </source>
</evidence>
<protein>
    <submittedName>
        <fullName evidence="3">Uncharacterized protein LOC115739073</fullName>
    </submittedName>
</protein>
<dbReference type="GeneID" id="115739073"/>